<sequence>MYLPKIIPSGKKPPDSAFLNFQLLKCGLKHPYPKKEASIKHPWTDKYSRDEILFIIDSGKDSTLHPRMARPFKLEGNIFPAKDSSLGQSVIITSEERKHEAKMATSADYYNYPMHKITTITDNQSLNCCQVLQETFSPTHVVVEVSEEKNPIVDTHKSQALRGKEDAGNLPRSLDTPPSELWQGECFGLHHNQTTNLPIPAFL</sequence>
<protein>
    <submittedName>
        <fullName evidence="1">Uncharacterized protein</fullName>
    </submittedName>
</protein>
<accession>A0ABS8SEG6</accession>
<dbReference type="EMBL" id="JACEIK010000445">
    <property type="protein sequence ID" value="MCD7457195.1"/>
    <property type="molecule type" value="Genomic_DNA"/>
</dbReference>
<reference evidence="1 2" key="1">
    <citation type="journal article" date="2021" name="BMC Genomics">
        <title>Datura genome reveals duplications of psychoactive alkaloid biosynthetic genes and high mutation rate following tissue culture.</title>
        <authorList>
            <person name="Rajewski A."/>
            <person name="Carter-House D."/>
            <person name="Stajich J."/>
            <person name="Litt A."/>
        </authorList>
    </citation>
    <scope>NUCLEOTIDE SEQUENCE [LARGE SCALE GENOMIC DNA]</scope>
    <source>
        <strain evidence="1">AR-01</strain>
    </source>
</reference>
<dbReference type="Proteomes" id="UP000823775">
    <property type="component" value="Unassembled WGS sequence"/>
</dbReference>
<evidence type="ECO:0000313" key="1">
    <source>
        <dbReference type="EMBL" id="MCD7457195.1"/>
    </source>
</evidence>
<organism evidence="1 2">
    <name type="scientific">Datura stramonium</name>
    <name type="common">Jimsonweed</name>
    <name type="synonym">Common thornapple</name>
    <dbReference type="NCBI Taxonomy" id="4076"/>
    <lineage>
        <taxon>Eukaryota</taxon>
        <taxon>Viridiplantae</taxon>
        <taxon>Streptophyta</taxon>
        <taxon>Embryophyta</taxon>
        <taxon>Tracheophyta</taxon>
        <taxon>Spermatophyta</taxon>
        <taxon>Magnoliopsida</taxon>
        <taxon>eudicotyledons</taxon>
        <taxon>Gunneridae</taxon>
        <taxon>Pentapetalae</taxon>
        <taxon>asterids</taxon>
        <taxon>lamiids</taxon>
        <taxon>Solanales</taxon>
        <taxon>Solanaceae</taxon>
        <taxon>Solanoideae</taxon>
        <taxon>Datureae</taxon>
        <taxon>Datura</taxon>
    </lineage>
</organism>
<gene>
    <name evidence="1" type="ORF">HAX54_034458</name>
</gene>
<evidence type="ECO:0000313" key="2">
    <source>
        <dbReference type="Proteomes" id="UP000823775"/>
    </source>
</evidence>
<proteinExistence type="predicted"/>
<name>A0ABS8SEG6_DATST</name>
<comment type="caution">
    <text evidence="1">The sequence shown here is derived from an EMBL/GenBank/DDBJ whole genome shotgun (WGS) entry which is preliminary data.</text>
</comment>
<keyword evidence="2" id="KW-1185">Reference proteome</keyword>